<reference evidence="4 5" key="3">
    <citation type="submission" date="2020-02" db="EMBL/GenBank/DDBJ databases">
        <title>Sequencing the genomes of 1000 actinobacteria strains.</title>
        <authorList>
            <person name="Klenk H.-P."/>
        </authorList>
    </citation>
    <scope>NUCLEOTIDE SEQUENCE [LARGE SCALE GENOMIC DNA]</scope>
    <source>
        <strain evidence="4 5">DSM 45201</strain>
    </source>
</reference>
<accession>A0A846M033</accession>
<dbReference type="EMBL" id="BMMI01000007">
    <property type="protein sequence ID" value="GGL78014.1"/>
    <property type="molecule type" value="Genomic_DNA"/>
</dbReference>
<dbReference type="NCBIfam" id="TIGR01840">
    <property type="entry name" value="esterase_phb"/>
    <property type="match status" value="1"/>
</dbReference>
<dbReference type="InterPro" id="IPR010126">
    <property type="entry name" value="Esterase_phb"/>
</dbReference>
<name>A0A846M033_9ACTN</name>
<gene>
    <name evidence="4" type="ORF">FB380_003527</name>
    <name evidence="3" type="ORF">GCM10011589_37600</name>
</gene>
<comment type="caution">
    <text evidence="4">The sequence shown here is derived from an EMBL/GenBank/DDBJ whole genome shotgun (WGS) entry which is preliminary data.</text>
</comment>
<dbReference type="Pfam" id="PF10503">
    <property type="entry name" value="Esterase_PHB"/>
    <property type="match status" value="1"/>
</dbReference>
<dbReference type="InterPro" id="IPR029058">
    <property type="entry name" value="AB_hydrolase_fold"/>
</dbReference>
<keyword evidence="1" id="KW-0732">Signal</keyword>
<organism evidence="4 5">
    <name type="scientific">Modestobacter marinus</name>
    <dbReference type="NCBI Taxonomy" id="477641"/>
    <lineage>
        <taxon>Bacteria</taxon>
        <taxon>Bacillati</taxon>
        <taxon>Actinomycetota</taxon>
        <taxon>Actinomycetes</taxon>
        <taxon>Geodermatophilales</taxon>
        <taxon>Geodermatophilaceae</taxon>
        <taxon>Modestobacter</taxon>
    </lineage>
</organism>
<dbReference type="InterPro" id="IPR050955">
    <property type="entry name" value="Plant_Biomass_Hydrol_Est"/>
</dbReference>
<dbReference type="Proteomes" id="UP000552836">
    <property type="component" value="Unassembled WGS sequence"/>
</dbReference>
<dbReference type="AlphaFoldDB" id="A0A846M033"/>
<reference evidence="3" key="4">
    <citation type="submission" date="2024-05" db="EMBL/GenBank/DDBJ databases">
        <authorList>
            <person name="Sun Q."/>
            <person name="Zhou Y."/>
        </authorList>
    </citation>
    <scope>NUCLEOTIDE SEQUENCE</scope>
    <source>
        <strain evidence="3">CGMCC 4.5581</strain>
    </source>
</reference>
<reference evidence="3" key="1">
    <citation type="journal article" date="2014" name="Int. J. Syst. Evol. Microbiol.">
        <title>Complete genome of a new Firmicutes species belonging to the dominant human colonic microbiota ('Ruminococcus bicirculans') reveals two chromosomes and a selective capacity to utilize plant glucans.</title>
        <authorList>
            <consortium name="NISC Comparative Sequencing Program"/>
            <person name="Wegmann U."/>
            <person name="Louis P."/>
            <person name="Goesmann A."/>
            <person name="Henrissat B."/>
            <person name="Duncan S.H."/>
            <person name="Flint H.J."/>
        </authorList>
    </citation>
    <scope>NUCLEOTIDE SEQUENCE</scope>
    <source>
        <strain evidence="3">CGMCC 4.5581</strain>
    </source>
</reference>
<dbReference type="GO" id="GO:0005576">
    <property type="term" value="C:extracellular region"/>
    <property type="evidence" value="ECO:0007669"/>
    <property type="project" value="InterPro"/>
</dbReference>
<keyword evidence="2" id="KW-0378">Hydrolase</keyword>
<dbReference type="SUPFAM" id="SSF53474">
    <property type="entry name" value="alpha/beta-Hydrolases"/>
    <property type="match status" value="1"/>
</dbReference>
<dbReference type="RefSeq" id="WP_166756632.1">
    <property type="nucleotide sequence ID" value="NZ_BAABJU010000003.1"/>
</dbReference>
<keyword evidence="6" id="KW-1185">Reference proteome</keyword>
<dbReference type="PANTHER" id="PTHR43037:SF1">
    <property type="entry name" value="BLL1128 PROTEIN"/>
    <property type="match status" value="1"/>
</dbReference>
<protein>
    <submittedName>
        <fullName evidence="4">Poly(Hydroxyalkanoate) depolymerase family esterase</fullName>
    </submittedName>
</protein>
<proteinExistence type="predicted"/>
<evidence type="ECO:0000256" key="1">
    <source>
        <dbReference type="ARBA" id="ARBA00022729"/>
    </source>
</evidence>
<dbReference type="EMBL" id="JAAMPA010000002">
    <property type="protein sequence ID" value="NIH69039.1"/>
    <property type="molecule type" value="Genomic_DNA"/>
</dbReference>
<evidence type="ECO:0000313" key="6">
    <source>
        <dbReference type="Proteomes" id="UP000648663"/>
    </source>
</evidence>
<sequence>MLLVPAVVAVLSVLHFGWPWAGGPGDRDHVHHATDGTRQNYRVHLPPQYAGGTELPVMMAIHGCGMSGFGWNSMQRTTQFDVLADRQGFIVVYPTQQPFESLLNCWNSADPRNQQRGAGEPALLAGVAREVVDTYGADPARVHVAGASSGAGAAVVLAATYPDVFATATSVAGGEFGLDQVDADDPDGTPVSATARQARAQMADRERHVPLLVVQGGQDDVVPTIVGERLVEQWTHVNDLVDDGLLNDSLALTATTTSVPATRGRHAYEHTVHVTAEGRTLVEYLLVPEMEHAWPGPDGEGLFTDRAGPDVAEFAWRFAQRHDLGPPVRGAAGP</sequence>
<evidence type="ECO:0000313" key="4">
    <source>
        <dbReference type="EMBL" id="NIH69039.1"/>
    </source>
</evidence>
<reference evidence="6" key="2">
    <citation type="journal article" date="2019" name="Int. J. Syst. Evol. Microbiol.">
        <title>The Global Catalogue of Microorganisms (GCM) 10K type strain sequencing project: providing services to taxonomists for standard genome sequencing and annotation.</title>
        <authorList>
            <consortium name="The Broad Institute Genomics Platform"/>
            <consortium name="The Broad Institute Genome Sequencing Center for Infectious Disease"/>
            <person name="Wu L."/>
            <person name="Ma J."/>
        </authorList>
    </citation>
    <scope>NUCLEOTIDE SEQUENCE [LARGE SCALE GENOMIC DNA]</scope>
    <source>
        <strain evidence="6">CGMCC 4.5581</strain>
    </source>
</reference>
<dbReference type="PANTHER" id="PTHR43037">
    <property type="entry name" value="UNNAMED PRODUCT-RELATED"/>
    <property type="match status" value="1"/>
</dbReference>
<evidence type="ECO:0000313" key="3">
    <source>
        <dbReference type="EMBL" id="GGL78014.1"/>
    </source>
</evidence>
<evidence type="ECO:0000256" key="2">
    <source>
        <dbReference type="ARBA" id="ARBA00022801"/>
    </source>
</evidence>
<dbReference type="Gene3D" id="3.40.50.1820">
    <property type="entry name" value="alpha/beta hydrolase"/>
    <property type="match status" value="1"/>
</dbReference>
<evidence type="ECO:0000313" key="5">
    <source>
        <dbReference type="Proteomes" id="UP000552836"/>
    </source>
</evidence>
<dbReference type="Proteomes" id="UP000648663">
    <property type="component" value="Unassembled WGS sequence"/>
</dbReference>
<dbReference type="GO" id="GO:0016787">
    <property type="term" value="F:hydrolase activity"/>
    <property type="evidence" value="ECO:0007669"/>
    <property type="project" value="UniProtKB-KW"/>
</dbReference>